<feature type="region of interest" description="Disordered" evidence="4">
    <location>
        <begin position="1"/>
        <end position="142"/>
    </location>
</feature>
<keyword evidence="5" id="KW-1133">Transmembrane helix</keyword>
<keyword evidence="2" id="KW-0378">Hydrolase</keyword>
<protein>
    <recommendedName>
        <fullName evidence="6">Glycoside hydrolase family 3 N-terminal domain-containing protein</fullName>
    </recommendedName>
</protein>
<feature type="compositionally biased region" description="Low complexity" evidence="4">
    <location>
        <begin position="48"/>
        <end position="58"/>
    </location>
</feature>
<evidence type="ECO:0000256" key="4">
    <source>
        <dbReference type="SAM" id="MobiDB-lite"/>
    </source>
</evidence>
<sequence length="570" mass="61502">MPNHTSPFESSNGDMPPKNHLDPQQESEKQLAIDQEADVHPEHFVPTPGGAAPASHPWPSSPPRSPIQPLHLPTRPIPARADSPAAEKNQPRSTSGSPRPAGLYSFQPDASQVPEAPRLSANTDIPSLPQRPGSNKRRGGRGPIKPRLAAALILVALLVIAGSVLGQRLLQARTTTMPTKDSGAVARVGNFVTPPLSSQQIDHLRHLTQHMNNRQLAYLYVSRMSLDQEIGQVMMVEYPESAYSASLDTMIHNLHAGGVIMYQRQINTLAQTKQDTAHMQQRADFPLLISADEEGWNVHRLTNIYPPRLSAHDIHNSGSTTVATDQGQKVAHDLLSLGINTNFAPDVDVSPDDGYIGWDQRSFGDTPGDVIKYAGAYTKAMQTGGVIATMKHFPGLGGAPKTTDPHAVFVTINHSKDELYKTDLAPFQYFIHSNDKMEQPGIIMSTDELVPSIDPTYIAELSPTFMTKILRNELGYDGVAITDALTMLGVQVNGQHIALPQAGVMALKAGNDLLLGPQDPAGMQGMVDGIKAALKDGTLSKTRLDEAASRVLALKMDRGLIPAVPPPANS</sequence>
<comment type="similarity">
    <text evidence="1">Belongs to the glycosyl hydrolase 3 family.</text>
</comment>
<dbReference type="InterPro" id="IPR001764">
    <property type="entry name" value="Glyco_hydro_3_N"/>
</dbReference>
<dbReference type="Gene3D" id="3.20.20.300">
    <property type="entry name" value="Glycoside hydrolase, family 3, N-terminal domain"/>
    <property type="match status" value="1"/>
</dbReference>
<dbReference type="GO" id="GO:0004553">
    <property type="term" value="F:hydrolase activity, hydrolyzing O-glycosyl compounds"/>
    <property type="evidence" value="ECO:0007669"/>
    <property type="project" value="InterPro"/>
</dbReference>
<evidence type="ECO:0000259" key="6">
    <source>
        <dbReference type="Pfam" id="PF00933"/>
    </source>
</evidence>
<evidence type="ECO:0000256" key="2">
    <source>
        <dbReference type="ARBA" id="ARBA00022801"/>
    </source>
</evidence>
<feature type="transmembrane region" description="Helical" evidence="5">
    <location>
        <begin position="148"/>
        <end position="170"/>
    </location>
</feature>
<dbReference type="GO" id="GO:0009254">
    <property type="term" value="P:peptidoglycan turnover"/>
    <property type="evidence" value="ECO:0007669"/>
    <property type="project" value="TreeGrafter"/>
</dbReference>
<comment type="caution">
    <text evidence="7">The sequence shown here is derived from an EMBL/GenBank/DDBJ whole genome shotgun (WGS) entry which is preliminary data.</text>
</comment>
<dbReference type="Pfam" id="PF00933">
    <property type="entry name" value="Glyco_hydro_3"/>
    <property type="match status" value="1"/>
</dbReference>
<evidence type="ECO:0000313" key="8">
    <source>
        <dbReference type="Proteomes" id="UP000287188"/>
    </source>
</evidence>
<dbReference type="EMBL" id="BIFS01000001">
    <property type="protein sequence ID" value="GCE18429.1"/>
    <property type="molecule type" value="Genomic_DNA"/>
</dbReference>
<dbReference type="Proteomes" id="UP000287188">
    <property type="component" value="Unassembled WGS sequence"/>
</dbReference>
<keyword evidence="5" id="KW-0812">Transmembrane</keyword>
<dbReference type="PANTHER" id="PTHR30480:SF16">
    <property type="entry name" value="GLYCOSIDE HYDROLASE FAMILY 3 DOMAIN PROTEIN"/>
    <property type="match status" value="1"/>
</dbReference>
<feature type="compositionally biased region" description="Polar residues" evidence="4">
    <location>
        <begin position="1"/>
        <end position="13"/>
    </location>
</feature>
<keyword evidence="8" id="KW-1185">Reference proteome</keyword>
<reference evidence="8" key="1">
    <citation type="submission" date="2018-12" db="EMBL/GenBank/DDBJ databases">
        <title>Tengunoibacter tsumagoiensis gen. nov., sp. nov., Dictyobacter kobayashii sp. nov., D. alpinus sp. nov., and D. joshuensis sp. nov. and description of Dictyobacteraceae fam. nov. within the order Ktedonobacterales isolated from Tengu-no-mugimeshi.</title>
        <authorList>
            <person name="Wang C.M."/>
            <person name="Zheng Y."/>
            <person name="Sakai Y."/>
            <person name="Toyoda A."/>
            <person name="Minakuchi Y."/>
            <person name="Abe K."/>
            <person name="Yokota A."/>
            <person name="Yabe S."/>
        </authorList>
    </citation>
    <scope>NUCLEOTIDE SEQUENCE [LARGE SCALE GENOMIC DNA]</scope>
    <source>
        <strain evidence="8">Uno11</strain>
    </source>
</reference>
<dbReference type="PANTHER" id="PTHR30480">
    <property type="entry name" value="BETA-HEXOSAMINIDASE-RELATED"/>
    <property type="match status" value="1"/>
</dbReference>
<dbReference type="RefSeq" id="WP_126549972.1">
    <property type="nucleotide sequence ID" value="NZ_BIFS01000001.1"/>
</dbReference>
<evidence type="ECO:0000256" key="3">
    <source>
        <dbReference type="ARBA" id="ARBA00023295"/>
    </source>
</evidence>
<keyword evidence="5" id="KW-0472">Membrane</keyword>
<dbReference type="SUPFAM" id="SSF51445">
    <property type="entry name" value="(Trans)glycosidases"/>
    <property type="match status" value="1"/>
</dbReference>
<dbReference type="AlphaFoldDB" id="A0A402AH64"/>
<evidence type="ECO:0000313" key="7">
    <source>
        <dbReference type="EMBL" id="GCE18429.1"/>
    </source>
</evidence>
<organism evidence="7 8">
    <name type="scientific">Dictyobacter kobayashii</name>
    <dbReference type="NCBI Taxonomy" id="2014872"/>
    <lineage>
        <taxon>Bacteria</taxon>
        <taxon>Bacillati</taxon>
        <taxon>Chloroflexota</taxon>
        <taxon>Ktedonobacteria</taxon>
        <taxon>Ktedonobacterales</taxon>
        <taxon>Dictyobacteraceae</taxon>
        <taxon>Dictyobacter</taxon>
    </lineage>
</organism>
<gene>
    <name evidence="7" type="ORF">KDK_22290</name>
</gene>
<keyword evidence="3" id="KW-0326">Glycosidase</keyword>
<accession>A0A402AH64</accession>
<dbReference type="InterPro" id="IPR036962">
    <property type="entry name" value="Glyco_hydro_3_N_sf"/>
</dbReference>
<dbReference type="InterPro" id="IPR017853">
    <property type="entry name" value="GH"/>
</dbReference>
<dbReference type="InterPro" id="IPR050226">
    <property type="entry name" value="NagZ_Beta-hexosaminidase"/>
</dbReference>
<evidence type="ECO:0000256" key="5">
    <source>
        <dbReference type="SAM" id="Phobius"/>
    </source>
</evidence>
<dbReference type="GO" id="GO:0005975">
    <property type="term" value="P:carbohydrate metabolic process"/>
    <property type="evidence" value="ECO:0007669"/>
    <property type="project" value="InterPro"/>
</dbReference>
<dbReference type="OrthoDB" id="155337at2"/>
<evidence type="ECO:0000256" key="1">
    <source>
        <dbReference type="ARBA" id="ARBA00005336"/>
    </source>
</evidence>
<proteinExistence type="inferred from homology"/>
<feature type="compositionally biased region" description="Basic and acidic residues" evidence="4">
    <location>
        <begin position="17"/>
        <end position="43"/>
    </location>
</feature>
<feature type="domain" description="Glycoside hydrolase family 3 N-terminal" evidence="6">
    <location>
        <begin position="226"/>
        <end position="553"/>
    </location>
</feature>
<name>A0A402AH64_9CHLR</name>